<dbReference type="Gene3D" id="1.10.10.10">
    <property type="entry name" value="Winged helix-like DNA-binding domain superfamily/Winged helix DNA-binding domain"/>
    <property type="match status" value="1"/>
</dbReference>
<evidence type="ECO:0000259" key="4">
    <source>
        <dbReference type="PROSITE" id="PS51077"/>
    </source>
</evidence>
<gene>
    <name evidence="6" type="ORF">GCM10010191_77060</name>
</gene>
<feature type="domain" description="IclR-ED" evidence="5">
    <location>
        <begin position="67"/>
        <end position="250"/>
    </location>
</feature>
<dbReference type="SMART" id="SM00346">
    <property type="entry name" value="HTH_ICLR"/>
    <property type="match status" value="1"/>
</dbReference>
<dbReference type="EMBL" id="BAAARW010000035">
    <property type="protein sequence ID" value="GAA2448218.1"/>
    <property type="molecule type" value="Genomic_DNA"/>
</dbReference>
<protein>
    <submittedName>
        <fullName evidence="6">IclR family transcriptional regulator</fullName>
    </submittedName>
</protein>
<dbReference type="InterPro" id="IPR005471">
    <property type="entry name" value="Tscrpt_reg_IclR_N"/>
</dbReference>
<dbReference type="CDD" id="cd00090">
    <property type="entry name" value="HTH_ARSR"/>
    <property type="match status" value="1"/>
</dbReference>
<sequence>MSQTVARAIEIIGFVSRRPRSLGDIADHLGVHKSTALRILQTLEERGFVRRVPGDGSFGGGYGVGFQLIALGQMALDQVEARSLAHPILRELSERHGNTVHLGELVGDQIVYVDKVDGRGSVAMGSRIGLPAKTHTAAVAKVIAAYQDRADRAAILSRCDFTRYTPTTITDRDALEKDLDLTRSRGWAEDDGEHEDYINCVALPVFDARGKVTHGVSITALRAVAPLARLREQIADFRAAAHRISQNLGWRGDEYGHR</sequence>
<dbReference type="InterPro" id="IPR036388">
    <property type="entry name" value="WH-like_DNA-bd_sf"/>
</dbReference>
<dbReference type="InterPro" id="IPR029016">
    <property type="entry name" value="GAF-like_dom_sf"/>
</dbReference>
<dbReference type="SUPFAM" id="SSF46785">
    <property type="entry name" value="Winged helix' DNA-binding domain"/>
    <property type="match status" value="1"/>
</dbReference>
<evidence type="ECO:0000313" key="6">
    <source>
        <dbReference type="EMBL" id="GAA2448218.1"/>
    </source>
</evidence>
<comment type="caution">
    <text evidence="6">The sequence shown here is derived from an EMBL/GenBank/DDBJ whole genome shotgun (WGS) entry which is preliminary data.</text>
</comment>
<dbReference type="PANTHER" id="PTHR30136">
    <property type="entry name" value="HELIX-TURN-HELIX TRANSCRIPTIONAL REGULATOR, ICLR FAMILY"/>
    <property type="match status" value="1"/>
</dbReference>
<proteinExistence type="predicted"/>
<feature type="domain" description="HTH iclR-type" evidence="4">
    <location>
        <begin position="2"/>
        <end position="62"/>
    </location>
</feature>
<evidence type="ECO:0000313" key="7">
    <source>
        <dbReference type="Proteomes" id="UP001501231"/>
    </source>
</evidence>
<reference evidence="6 7" key="1">
    <citation type="journal article" date="2019" name="Int. J. Syst. Evol. Microbiol.">
        <title>The Global Catalogue of Microorganisms (GCM) 10K type strain sequencing project: providing services to taxonomists for standard genome sequencing and annotation.</title>
        <authorList>
            <consortium name="The Broad Institute Genomics Platform"/>
            <consortium name="The Broad Institute Genome Sequencing Center for Infectious Disease"/>
            <person name="Wu L."/>
            <person name="Ma J."/>
        </authorList>
    </citation>
    <scope>NUCLEOTIDE SEQUENCE [LARGE SCALE GENOMIC DNA]</scope>
    <source>
        <strain evidence="6 7">JCM 3325</strain>
    </source>
</reference>
<keyword evidence="2" id="KW-0238">DNA-binding</keyword>
<accession>A0ABN3K3B3</accession>
<organism evidence="6 7">
    <name type="scientific">Actinomadura vinacea</name>
    <dbReference type="NCBI Taxonomy" id="115336"/>
    <lineage>
        <taxon>Bacteria</taxon>
        <taxon>Bacillati</taxon>
        <taxon>Actinomycetota</taxon>
        <taxon>Actinomycetes</taxon>
        <taxon>Streptosporangiales</taxon>
        <taxon>Thermomonosporaceae</taxon>
        <taxon>Actinomadura</taxon>
    </lineage>
</organism>
<dbReference type="Proteomes" id="UP001501231">
    <property type="component" value="Unassembled WGS sequence"/>
</dbReference>
<dbReference type="InterPro" id="IPR014757">
    <property type="entry name" value="Tscrpt_reg_IclR_C"/>
</dbReference>
<dbReference type="PANTHER" id="PTHR30136:SF24">
    <property type="entry name" value="HTH-TYPE TRANSCRIPTIONAL REPRESSOR ALLR"/>
    <property type="match status" value="1"/>
</dbReference>
<keyword evidence="1" id="KW-0805">Transcription regulation</keyword>
<dbReference type="PROSITE" id="PS51078">
    <property type="entry name" value="ICLR_ED"/>
    <property type="match status" value="1"/>
</dbReference>
<keyword evidence="7" id="KW-1185">Reference proteome</keyword>
<dbReference type="SUPFAM" id="SSF55781">
    <property type="entry name" value="GAF domain-like"/>
    <property type="match status" value="1"/>
</dbReference>
<dbReference type="Pfam" id="PF09339">
    <property type="entry name" value="HTH_IclR"/>
    <property type="match status" value="1"/>
</dbReference>
<evidence type="ECO:0000259" key="5">
    <source>
        <dbReference type="PROSITE" id="PS51078"/>
    </source>
</evidence>
<dbReference type="InterPro" id="IPR050707">
    <property type="entry name" value="HTH_MetabolicPath_Reg"/>
</dbReference>
<dbReference type="InterPro" id="IPR011991">
    <property type="entry name" value="ArsR-like_HTH"/>
</dbReference>
<evidence type="ECO:0000256" key="3">
    <source>
        <dbReference type="ARBA" id="ARBA00023163"/>
    </source>
</evidence>
<dbReference type="Gene3D" id="3.30.450.40">
    <property type="match status" value="1"/>
</dbReference>
<dbReference type="PROSITE" id="PS51077">
    <property type="entry name" value="HTH_ICLR"/>
    <property type="match status" value="1"/>
</dbReference>
<name>A0ABN3K3B3_9ACTN</name>
<dbReference type="InterPro" id="IPR036390">
    <property type="entry name" value="WH_DNA-bd_sf"/>
</dbReference>
<evidence type="ECO:0000256" key="2">
    <source>
        <dbReference type="ARBA" id="ARBA00023125"/>
    </source>
</evidence>
<keyword evidence="3" id="KW-0804">Transcription</keyword>
<evidence type="ECO:0000256" key="1">
    <source>
        <dbReference type="ARBA" id="ARBA00023015"/>
    </source>
</evidence>
<dbReference type="RefSeq" id="WP_344595939.1">
    <property type="nucleotide sequence ID" value="NZ_BAAARW010000035.1"/>
</dbReference>
<dbReference type="Pfam" id="PF01614">
    <property type="entry name" value="IclR_C"/>
    <property type="match status" value="1"/>
</dbReference>